<protein>
    <submittedName>
        <fullName evidence="2">Uncharacterized protein</fullName>
    </submittedName>
</protein>
<proteinExistence type="predicted"/>
<keyword evidence="1" id="KW-0812">Transmembrane</keyword>
<organism evidence="2">
    <name type="scientific">Klebsiella phage FKP3</name>
    <dbReference type="NCBI Taxonomy" id="3231233"/>
    <lineage>
        <taxon>Viruses</taxon>
        <taxon>Duplodnaviria</taxon>
        <taxon>Heunggongvirae</taxon>
        <taxon>Uroviricota</taxon>
        <taxon>Caudoviricetes</taxon>
        <taxon>Stephanstirmvirinae</taxon>
        <taxon>Justusliebigvirus</taxon>
    </lineage>
</organism>
<keyword evidence="1" id="KW-1133">Transmembrane helix</keyword>
<evidence type="ECO:0000313" key="2">
    <source>
        <dbReference type="EMBL" id="XCI78215.1"/>
    </source>
</evidence>
<dbReference type="EMBL" id="PP895363">
    <property type="protein sequence ID" value="XCI78215.1"/>
    <property type="molecule type" value="Genomic_DNA"/>
</dbReference>
<feature type="transmembrane region" description="Helical" evidence="1">
    <location>
        <begin position="33"/>
        <end position="50"/>
    </location>
</feature>
<reference evidence="2" key="1">
    <citation type="submission" date="2024-06" db="EMBL/GenBank/DDBJ databases">
        <title>High activity and specificity of bacteriophage cocktails against carbapenem-resistant Klebsiella pneumoniae belonging to high-risk clones CG258 and ST307.</title>
        <authorList>
            <person name="Jimenez Quiceno J."/>
            <person name="Salazar Ospina L."/>
            <person name="Tellez Carrasquilla S."/>
        </authorList>
    </citation>
    <scope>NUCLEOTIDE SEQUENCE</scope>
</reference>
<sequence length="51" mass="5763">MVSQSFVIMCMFAYIAWCCISNADKYSTPKERALQLIPIPVCFLLMGLTLT</sequence>
<name>A0AAU8I0H4_9CAUD</name>
<evidence type="ECO:0000256" key="1">
    <source>
        <dbReference type="SAM" id="Phobius"/>
    </source>
</evidence>
<accession>A0AAU8I0H4</accession>
<keyword evidence="1" id="KW-0472">Membrane</keyword>